<dbReference type="GO" id="GO:0005524">
    <property type="term" value="F:ATP binding"/>
    <property type="evidence" value="ECO:0007669"/>
    <property type="project" value="UniProtKB-KW"/>
</dbReference>
<dbReference type="InterPro" id="IPR018317">
    <property type="entry name" value="QueC"/>
</dbReference>
<keyword evidence="4" id="KW-0547">Nucleotide-binding</keyword>
<dbReference type="InterPro" id="IPR014729">
    <property type="entry name" value="Rossmann-like_a/b/a_fold"/>
</dbReference>
<name>A0A971M5M3_9BACT</name>
<dbReference type="EMBL" id="JAAYEE010000254">
    <property type="protein sequence ID" value="NLW36478.1"/>
    <property type="molecule type" value="Genomic_DNA"/>
</dbReference>
<evidence type="ECO:0000313" key="11">
    <source>
        <dbReference type="EMBL" id="NLW36478.1"/>
    </source>
</evidence>
<evidence type="ECO:0000256" key="3">
    <source>
        <dbReference type="ARBA" id="ARBA00022723"/>
    </source>
</evidence>
<reference evidence="11" key="2">
    <citation type="submission" date="2020-01" db="EMBL/GenBank/DDBJ databases">
        <authorList>
            <person name="Campanaro S."/>
        </authorList>
    </citation>
    <scope>NUCLEOTIDE SEQUENCE</scope>
    <source>
        <strain evidence="11">AS06rmzACSIP_7</strain>
    </source>
</reference>
<evidence type="ECO:0000256" key="8">
    <source>
        <dbReference type="ARBA" id="ARBA00037993"/>
    </source>
</evidence>
<dbReference type="AlphaFoldDB" id="A0A971M5M3"/>
<dbReference type="SUPFAM" id="SSF52402">
    <property type="entry name" value="Adenine nucleotide alpha hydrolases-like"/>
    <property type="match status" value="1"/>
</dbReference>
<keyword evidence="6" id="KW-0862">Zinc</keyword>
<evidence type="ECO:0000256" key="10">
    <source>
        <dbReference type="ARBA" id="ARBA00047890"/>
    </source>
</evidence>
<dbReference type="GO" id="GO:0016874">
    <property type="term" value="F:ligase activity"/>
    <property type="evidence" value="ECO:0007669"/>
    <property type="project" value="UniProtKB-KW"/>
</dbReference>
<dbReference type="Proteomes" id="UP000777265">
    <property type="component" value="Unassembled WGS sequence"/>
</dbReference>
<keyword evidence="3" id="KW-0479">Metal-binding</keyword>
<sequence>MSIVTLVSGGIDSTLMSLLAHEEGIVINPLFVDYGQLSSNSEWNACEQLHERYGLPLVKRMDVSGFGKIVPSGITDPTMRINEDAFLPGRNLLLLLCGAAYAYSVQADGVAIGLLNPEDCLFPDQTLDFLRKTEDMIETAMKKRITVLAPLIEFTKADILSLATARGLQDTYSCHAGGNEPCGKCVACIEIANAKERS</sequence>
<evidence type="ECO:0000256" key="7">
    <source>
        <dbReference type="ARBA" id="ARBA00022840"/>
    </source>
</evidence>
<comment type="pathway">
    <text evidence="1">Purine metabolism; 7-cyano-7-deazaguanine biosynthesis.</text>
</comment>
<keyword evidence="5" id="KW-0671">Queuosine biosynthesis</keyword>
<comment type="caution">
    <text evidence="11">The sequence shown here is derived from an EMBL/GenBank/DDBJ whole genome shotgun (WGS) entry which is preliminary data.</text>
</comment>
<keyword evidence="2" id="KW-0436">Ligase</keyword>
<dbReference type="EC" id="6.3.4.20" evidence="9"/>
<evidence type="ECO:0000256" key="9">
    <source>
        <dbReference type="ARBA" id="ARBA00039149"/>
    </source>
</evidence>
<evidence type="ECO:0000256" key="6">
    <source>
        <dbReference type="ARBA" id="ARBA00022833"/>
    </source>
</evidence>
<dbReference type="GO" id="GO:0046872">
    <property type="term" value="F:metal ion binding"/>
    <property type="evidence" value="ECO:0007669"/>
    <property type="project" value="UniProtKB-KW"/>
</dbReference>
<protein>
    <recommendedName>
        <fullName evidence="9">7-cyano-7-deazaguanine synthase</fullName>
        <ecNumber evidence="9">6.3.4.20</ecNumber>
    </recommendedName>
</protein>
<dbReference type="PANTHER" id="PTHR42914">
    <property type="entry name" value="7-CYANO-7-DEAZAGUANINE SYNTHASE"/>
    <property type="match status" value="1"/>
</dbReference>
<organism evidence="11 12">
    <name type="scientific">Syntrophorhabdus aromaticivorans</name>
    <dbReference type="NCBI Taxonomy" id="328301"/>
    <lineage>
        <taxon>Bacteria</taxon>
        <taxon>Pseudomonadati</taxon>
        <taxon>Thermodesulfobacteriota</taxon>
        <taxon>Syntrophorhabdia</taxon>
        <taxon>Syntrophorhabdales</taxon>
        <taxon>Syntrophorhabdaceae</taxon>
        <taxon>Syntrophorhabdus</taxon>
    </lineage>
</organism>
<dbReference type="GO" id="GO:0008616">
    <property type="term" value="P:tRNA queuosine(34) biosynthetic process"/>
    <property type="evidence" value="ECO:0007669"/>
    <property type="project" value="UniProtKB-KW"/>
</dbReference>
<reference evidence="11" key="1">
    <citation type="journal article" date="2020" name="Biotechnol. Biofuels">
        <title>New insights from the biogas microbiome by comprehensive genome-resolved metagenomics of nearly 1600 species originating from multiple anaerobic digesters.</title>
        <authorList>
            <person name="Campanaro S."/>
            <person name="Treu L."/>
            <person name="Rodriguez-R L.M."/>
            <person name="Kovalovszki A."/>
            <person name="Ziels R.M."/>
            <person name="Maus I."/>
            <person name="Zhu X."/>
            <person name="Kougias P.G."/>
            <person name="Basile A."/>
            <person name="Luo G."/>
            <person name="Schluter A."/>
            <person name="Konstantinidis K.T."/>
            <person name="Angelidaki I."/>
        </authorList>
    </citation>
    <scope>NUCLEOTIDE SEQUENCE</scope>
    <source>
        <strain evidence="11">AS06rmzACSIP_7</strain>
    </source>
</reference>
<evidence type="ECO:0000256" key="4">
    <source>
        <dbReference type="ARBA" id="ARBA00022741"/>
    </source>
</evidence>
<dbReference type="Pfam" id="PF06508">
    <property type="entry name" value="QueC"/>
    <property type="match status" value="1"/>
</dbReference>
<evidence type="ECO:0000256" key="1">
    <source>
        <dbReference type="ARBA" id="ARBA00005061"/>
    </source>
</evidence>
<comment type="similarity">
    <text evidence="8">Belongs to the QueC family.</text>
</comment>
<accession>A0A971M5M3</accession>
<dbReference type="Gene3D" id="3.40.50.620">
    <property type="entry name" value="HUPs"/>
    <property type="match status" value="1"/>
</dbReference>
<evidence type="ECO:0000256" key="2">
    <source>
        <dbReference type="ARBA" id="ARBA00022598"/>
    </source>
</evidence>
<dbReference type="PANTHER" id="PTHR42914:SF1">
    <property type="entry name" value="7-CYANO-7-DEAZAGUANINE SYNTHASE"/>
    <property type="match status" value="1"/>
</dbReference>
<evidence type="ECO:0000313" key="12">
    <source>
        <dbReference type="Proteomes" id="UP000777265"/>
    </source>
</evidence>
<keyword evidence="7" id="KW-0067">ATP-binding</keyword>
<proteinExistence type="inferred from homology"/>
<comment type="catalytic activity">
    <reaction evidence="10">
        <text>7-carboxy-7-carbaguanine + NH4(+) + 2 ATP = 7-cyano-7-carbaguanine + 2 AMP + 2 diphosphate + 2 H(+)</text>
        <dbReference type="Rhea" id="RHEA:27982"/>
        <dbReference type="ChEBI" id="CHEBI:15378"/>
        <dbReference type="ChEBI" id="CHEBI:28938"/>
        <dbReference type="ChEBI" id="CHEBI:30616"/>
        <dbReference type="ChEBI" id="CHEBI:33019"/>
        <dbReference type="ChEBI" id="CHEBI:45075"/>
        <dbReference type="ChEBI" id="CHEBI:61036"/>
        <dbReference type="ChEBI" id="CHEBI:456215"/>
        <dbReference type="EC" id="6.3.4.20"/>
    </reaction>
</comment>
<evidence type="ECO:0000256" key="5">
    <source>
        <dbReference type="ARBA" id="ARBA00022785"/>
    </source>
</evidence>
<dbReference type="PIRSF" id="PIRSF006293">
    <property type="entry name" value="ExsB"/>
    <property type="match status" value="1"/>
</dbReference>
<gene>
    <name evidence="11" type="ORF">GXY80_13540</name>
</gene>